<feature type="non-terminal residue" evidence="1">
    <location>
        <position position="1"/>
    </location>
</feature>
<reference evidence="1" key="1">
    <citation type="journal article" date="2013" name="Environ. Microbiol.">
        <title>Microbiota from the distal guts of lean and obese adolescents exhibit partial functional redundancy besides clear differences in community structure.</title>
        <authorList>
            <person name="Ferrer M."/>
            <person name="Ruiz A."/>
            <person name="Lanza F."/>
            <person name="Haange S.B."/>
            <person name="Oberbach A."/>
            <person name="Till H."/>
            <person name="Bargiela R."/>
            <person name="Campoy C."/>
            <person name="Segura M.T."/>
            <person name="Richter M."/>
            <person name="von Bergen M."/>
            <person name="Seifert J."/>
            <person name="Suarez A."/>
        </authorList>
    </citation>
    <scope>NUCLEOTIDE SEQUENCE</scope>
</reference>
<comment type="caution">
    <text evidence="1">The sequence shown here is derived from an EMBL/GenBank/DDBJ whole genome shotgun (WGS) entry which is preliminary data.</text>
</comment>
<accession>K1TV31</accession>
<protein>
    <submittedName>
        <fullName evidence="1">Uncharacterized protein</fullName>
    </submittedName>
</protein>
<evidence type="ECO:0000313" key="1">
    <source>
        <dbReference type="EMBL" id="EKC63131.1"/>
    </source>
</evidence>
<dbReference type="EMBL" id="AJWY01007746">
    <property type="protein sequence ID" value="EKC63131.1"/>
    <property type="molecule type" value="Genomic_DNA"/>
</dbReference>
<feature type="non-terminal residue" evidence="1">
    <location>
        <position position="270"/>
    </location>
</feature>
<proteinExistence type="predicted"/>
<dbReference type="AlphaFoldDB" id="K1TV31"/>
<name>K1TV31_9ZZZZ</name>
<organism evidence="1">
    <name type="scientific">human gut metagenome</name>
    <dbReference type="NCBI Taxonomy" id="408170"/>
    <lineage>
        <taxon>unclassified sequences</taxon>
        <taxon>metagenomes</taxon>
        <taxon>organismal metagenomes</taxon>
    </lineage>
</organism>
<sequence length="270" mass="27225">HLGDSDFLVAAAVSSTDASFPALSFSHASAVVELDLTASGTMAGKSLASITLYATDVATVSSSGALSDLDIMAGSFTFDLTASTGNNTGSYAGGSAQIGYCGLSLNEQPVLGSDPVVAYLTINPADYSLGGGDIYFVVTTADGYTSTFSLPGIAIAAGQMKVVTQELSSGTAPQPTVSLSSSETANCYIASVASQSYSFDATVAGNGVITPGLQSAVQRYEGRTLSASLSGGSEARLLWQSKPNLIEPGSVTYAAGQISFTLTGRPTELG</sequence>
<gene>
    <name evidence="1" type="ORF">LEA_11491</name>
</gene>